<evidence type="ECO:0000313" key="2">
    <source>
        <dbReference type="EMBL" id="MFH6982925.1"/>
    </source>
</evidence>
<dbReference type="EC" id="2.3.1.-" evidence="2"/>
<dbReference type="RefSeq" id="WP_395416547.1">
    <property type="nucleotide sequence ID" value="NZ_JBIPKE010000013.1"/>
</dbReference>
<keyword evidence="2" id="KW-0808">Transferase</keyword>
<comment type="caution">
    <text evidence="2">The sequence shown here is derived from an EMBL/GenBank/DDBJ whole genome shotgun (WGS) entry which is preliminary data.</text>
</comment>
<dbReference type="Pfam" id="PF13508">
    <property type="entry name" value="Acetyltransf_7"/>
    <property type="match status" value="1"/>
</dbReference>
<keyword evidence="3" id="KW-1185">Reference proteome</keyword>
<reference evidence="2 3" key="1">
    <citation type="journal article" date="2013" name="Int. J. Syst. Evol. Microbiol.">
        <title>Marinoscillum luteum sp. nov., isolated from marine sediment.</title>
        <authorList>
            <person name="Cha I.T."/>
            <person name="Park S.J."/>
            <person name="Kim S.J."/>
            <person name="Kim J.G."/>
            <person name="Jung M.Y."/>
            <person name="Shin K.S."/>
            <person name="Kwon K.K."/>
            <person name="Yang S.H."/>
            <person name="Seo Y.S."/>
            <person name="Rhee S.K."/>
        </authorList>
    </citation>
    <scope>NUCLEOTIDE SEQUENCE [LARGE SCALE GENOMIC DNA]</scope>
    <source>
        <strain evidence="2 3">KCTC 23939</strain>
    </source>
</reference>
<dbReference type="Gene3D" id="3.40.630.30">
    <property type="match status" value="1"/>
</dbReference>
<dbReference type="CDD" id="cd04301">
    <property type="entry name" value="NAT_SF"/>
    <property type="match status" value="1"/>
</dbReference>
<protein>
    <submittedName>
        <fullName evidence="2">GNAT family N-acetyltransferase</fullName>
        <ecNumber evidence="2">2.3.1.-</ecNumber>
    </submittedName>
</protein>
<organism evidence="2 3">
    <name type="scientific">Marinoscillum luteum</name>
    <dbReference type="NCBI Taxonomy" id="861051"/>
    <lineage>
        <taxon>Bacteria</taxon>
        <taxon>Pseudomonadati</taxon>
        <taxon>Bacteroidota</taxon>
        <taxon>Cytophagia</taxon>
        <taxon>Cytophagales</taxon>
        <taxon>Reichenbachiellaceae</taxon>
        <taxon>Marinoscillum</taxon>
    </lineage>
</organism>
<gene>
    <name evidence="2" type="ORF">ACHKAR_05725</name>
</gene>
<dbReference type="EMBL" id="JBIPKE010000013">
    <property type="protein sequence ID" value="MFH6982925.1"/>
    <property type="molecule type" value="Genomic_DNA"/>
</dbReference>
<dbReference type="SUPFAM" id="SSF55729">
    <property type="entry name" value="Acyl-CoA N-acyltransferases (Nat)"/>
    <property type="match status" value="1"/>
</dbReference>
<keyword evidence="2" id="KW-0012">Acyltransferase</keyword>
<dbReference type="Proteomes" id="UP001610063">
    <property type="component" value="Unassembled WGS sequence"/>
</dbReference>
<proteinExistence type="predicted"/>
<feature type="domain" description="N-acetyltransferase" evidence="1">
    <location>
        <begin position="6"/>
        <end position="143"/>
    </location>
</feature>
<sequence length="143" mass="15713">MHPSKFTIRKPGAKEHGVIGALMVEVYSQLEGFPTPAEQPKYYEMLSNVGSLTENPHIHLLAAYSPEQVLAGCVLYIGDMQYYGSGGTATQVKDSSGFRLLAVAPDFRGQGIGGLLTRYCIERARKEKRQQLIIHSTKAMQVA</sequence>
<name>A0ABW7N7C4_9BACT</name>
<accession>A0ABW7N7C4</accession>
<dbReference type="InterPro" id="IPR016181">
    <property type="entry name" value="Acyl_CoA_acyltransferase"/>
</dbReference>
<dbReference type="PROSITE" id="PS51186">
    <property type="entry name" value="GNAT"/>
    <property type="match status" value="1"/>
</dbReference>
<evidence type="ECO:0000259" key="1">
    <source>
        <dbReference type="PROSITE" id="PS51186"/>
    </source>
</evidence>
<dbReference type="InterPro" id="IPR000182">
    <property type="entry name" value="GNAT_dom"/>
</dbReference>
<dbReference type="GO" id="GO:0016746">
    <property type="term" value="F:acyltransferase activity"/>
    <property type="evidence" value="ECO:0007669"/>
    <property type="project" value="UniProtKB-KW"/>
</dbReference>
<evidence type="ECO:0000313" key="3">
    <source>
        <dbReference type="Proteomes" id="UP001610063"/>
    </source>
</evidence>